<dbReference type="EMBL" id="JAUCGR010000002">
    <property type="protein sequence ID" value="MDM7831573.1"/>
    <property type="molecule type" value="Genomic_DNA"/>
</dbReference>
<feature type="domain" description="Bulb-type lectin" evidence="2">
    <location>
        <begin position="286"/>
        <end position="393"/>
    </location>
</feature>
<keyword evidence="3" id="KW-0121">Carboxypeptidase</keyword>
<dbReference type="InterPro" id="IPR003709">
    <property type="entry name" value="VanY-like_core_dom"/>
</dbReference>
<keyword evidence="1" id="KW-0812">Transmembrane</keyword>
<reference evidence="3 4" key="1">
    <citation type="submission" date="2023-06" db="EMBL/GenBank/DDBJ databases">
        <title>Cellulomonas sp. MW9 Whole genome sequence.</title>
        <authorList>
            <person name="Park S."/>
        </authorList>
    </citation>
    <scope>NUCLEOTIDE SEQUENCE [LARGE SCALE GENOMIC DNA]</scope>
    <source>
        <strain evidence="3 4">MW9</strain>
    </source>
</reference>
<dbReference type="SMART" id="SM00108">
    <property type="entry name" value="B_lectin"/>
    <property type="match status" value="2"/>
</dbReference>
<gene>
    <name evidence="3" type="ORF">QRT05_09535</name>
</gene>
<protein>
    <submittedName>
        <fullName evidence="3">D-alanyl-D-alanine carboxypeptidase family protein</fullName>
    </submittedName>
</protein>
<accession>A0ABT7S7G5</accession>
<dbReference type="GO" id="GO:0004180">
    <property type="term" value="F:carboxypeptidase activity"/>
    <property type="evidence" value="ECO:0007669"/>
    <property type="project" value="UniProtKB-KW"/>
</dbReference>
<dbReference type="InterPro" id="IPR009045">
    <property type="entry name" value="Zn_M74/Hedgehog-like"/>
</dbReference>
<evidence type="ECO:0000313" key="3">
    <source>
        <dbReference type="EMBL" id="MDM7831573.1"/>
    </source>
</evidence>
<feature type="domain" description="Bulb-type lectin" evidence="2">
    <location>
        <begin position="63"/>
        <end position="171"/>
    </location>
</feature>
<dbReference type="InterPro" id="IPR001480">
    <property type="entry name" value="Bulb-type_lectin_dom"/>
</dbReference>
<feature type="domain" description="Bulb-type lectin" evidence="2">
    <location>
        <begin position="175"/>
        <end position="282"/>
    </location>
</feature>
<keyword evidence="3" id="KW-0645">Protease</keyword>
<dbReference type="Gene3D" id="2.90.10.10">
    <property type="entry name" value="Bulb-type lectin domain"/>
    <property type="match status" value="3"/>
</dbReference>
<keyword evidence="4" id="KW-1185">Reference proteome</keyword>
<evidence type="ECO:0000256" key="1">
    <source>
        <dbReference type="SAM" id="Phobius"/>
    </source>
</evidence>
<keyword evidence="3" id="KW-0378">Hydrolase</keyword>
<name>A0ABT7S7G5_9CELL</name>
<dbReference type="Gene3D" id="3.30.1380.10">
    <property type="match status" value="1"/>
</dbReference>
<evidence type="ECO:0000313" key="4">
    <source>
        <dbReference type="Proteomes" id="UP001321453"/>
    </source>
</evidence>
<keyword evidence="1" id="KW-1133">Transmembrane helix</keyword>
<dbReference type="CDD" id="cd14814">
    <property type="entry name" value="Peptidase_M15"/>
    <property type="match status" value="1"/>
</dbReference>
<dbReference type="RefSeq" id="WP_289446933.1">
    <property type="nucleotide sequence ID" value="NZ_JAUCGR010000002.1"/>
</dbReference>
<evidence type="ECO:0000259" key="2">
    <source>
        <dbReference type="PROSITE" id="PS50927"/>
    </source>
</evidence>
<dbReference type="Pfam" id="PF02557">
    <property type="entry name" value="VanY"/>
    <property type="match status" value="1"/>
</dbReference>
<dbReference type="InterPro" id="IPR036426">
    <property type="entry name" value="Bulb-type_lectin_dom_sf"/>
</dbReference>
<sequence>MAPGCVRRAAWRVDQGEKGVVAVGELRRGGLRRRALRAVTLPVGLALAWAGLAALPAAAAAGHDTLGPGETLTATQSLVSDDGGQVAVVERGGVLSLFGADGELRWTSGPGVPGSRLVVQDDGDVSLVDPSGKRRWHTETKGTVGAHLVVRDDGDLQVRDERGAVVWSSGTRTPPSLLDAGSTLASGAVLSSADGRHTLVMGEDGDLRLLGPDARTRWSTGTDVPGSTLALSDDGELAVRTGDGVATWRTWTAGRGATLVLQDDGDLVLVDRAGDALWNTGTALGPSALEAGSSLKVGGRLDSPDGRLTLRVDADGVRLELDGSAVWAVLPAVPDDDLRLTLRKTGDLVLKGADDAVYWTSETSGTRHAQLALDAGGAVLRAPTGQELWRADVPEGALGPGTTATDCADVSAPVPLAATVLTSTGIRVHPCMAAAIDALVGAAHADGIDLGGWGWRSNAQQRALRAQNCDAAGRCSPSTAVPGTSRHERGLAIDFTVGGRSLDYSSAGYAWMVAHASDYGLKNLPGEAWHWSVDGH</sequence>
<dbReference type="PROSITE" id="PS50927">
    <property type="entry name" value="BULB_LECTIN"/>
    <property type="match status" value="3"/>
</dbReference>
<dbReference type="SUPFAM" id="SSF55166">
    <property type="entry name" value="Hedgehog/DD-peptidase"/>
    <property type="match status" value="1"/>
</dbReference>
<dbReference type="SUPFAM" id="SSF51110">
    <property type="entry name" value="alpha-D-mannose-specific plant lectins"/>
    <property type="match status" value="3"/>
</dbReference>
<organism evidence="3 4">
    <name type="scientific">Cellulomonas edaphi</name>
    <dbReference type="NCBI Taxonomy" id="3053468"/>
    <lineage>
        <taxon>Bacteria</taxon>
        <taxon>Bacillati</taxon>
        <taxon>Actinomycetota</taxon>
        <taxon>Actinomycetes</taxon>
        <taxon>Micrococcales</taxon>
        <taxon>Cellulomonadaceae</taxon>
        <taxon>Cellulomonas</taxon>
    </lineage>
</organism>
<comment type="caution">
    <text evidence="3">The sequence shown here is derived from an EMBL/GenBank/DDBJ whole genome shotgun (WGS) entry which is preliminary data.</text>
</comment>
<keyword evidence="1" id="KW-0472">Membrane</keyword>
<dbReference type="Proteomes" id="UP001321453">
    <property type="component" value="Unassembled WGS sequence"/>
</dbReference>
<proteinExistence type="predicted"/>
<feature type="transmembrane region" description="Helical" evidence="1">
    <location>
        <begin position="35"/>
        <end position="55"/>
    </location>
</feature>